<dbReference type="EMBL" id="JEMC01002682">
    <property type="protein sequence ID" value="KYF85656.1"/>
    <property type="molecule type" value="Genomic_DNA"/>
</dbReference>
<dbReference type="AlphaFoldDB" id="A0A150RZY0"/>
<feature type="transmembrane region" description="Helical" evidence="1">
    <location>
        <begin position="92"/>
        <end position="113"/>
    </location>
</feature>
<comment type="caution">
    <text evidence="2">The sequence shown here is derived from an EMBL/GenBank/DDBJ whole genome shotgun (WGS) entry which is preliminary data.</text>
</comment>
<accession>A0A150RZY0</accession>
<keyword evidence="1" id="KW-0812">Transmembrane</keyword>
<evidence type="ECO:0000313" key="3">
    <source>
        <dbReference type="Proteomes" id="UP000075515"/>
    </source>
</evidence>
<name>A0A150RZY0_SORCE</name>
<reference evidence="2 3" key="1">
    <citation type="submission" date="2014-02" db="EMBL/GenBank/DDBJ databases">
        <title>The small core and large imbalanced accessory genome model reveals a collaborative survival strategy of Sorangium cellulosum strains in nature.</title>
        <authorList>
            <person name="Han K."/>
            <person name="Peng R."/>
            <person name="Blom J."/>
            <person name="Li Y.-Z."/>
        </authorList>
    </citation>
    <scope>NUCLEOTIDE SEQUENCE [LARGE SCALE GENOMIC DNA]</scope>
    <source>
        <strain evidence="2 3">So0149</strain>
    </source>
</reference>
<keyword evidence="1" id="KW-1133">Transmembrane helix</keyword>
<organism evidence="2 3">
    <name type="scientific">Sorangium cellulosum</name>
    <name type="common">Polyangium cellulosum</name>
    <dbReference type="NCBI Taxonomy" id="56"/>
    <lineage>
        <taxon>Bacteria</taxon>
        <taxon>Pseudomonadati</taxon>
        <taxon>Myxococcota</taxon>
        <taxon>Polyangia</taxon>
        <taxon>Polyangiales</taxon>
        <taxon>Polyangiaceae</taxon>
        <taxon>Sorangium</taxon>
    </lineage>
</organism>
<feature type="transmembrane region" description="Helical" evidence="1">
    <location>
        <begin position="38"/>
        <end position="58"/>
    </location>
</feature>
<gene>
    <name evidence="2" type="ORF">BE18_36730</name>
</gene>
<keyword evidence="1" id="KW-0472">Membrane</keyword>
<evidence type="ECO:0000313" key="2">
    <source>
        <dbReference type="EMBL" id="KYF85656.1"/>
    </source>
</evidence>
<evidence type="ECO:0000256" key="1">
    <source>
        <dbReference type="SAM" id="Phobius"/>
    </source>
</evidence>
<protein>
    <submittedName>
        <fullName evidence="2">Uncharacterized protein</fullName>
    </submittedName>
</protein>
<dbReference type="Proteomes" id="UP000075515">
    <property type="component" value="Unassembled WGS sequence"/>
</dbReference>
<feature type="transmembrane region" description="Helical" evidence="1">
    <location>
        <begin position="65"/>
        <end position="86"/>
    </location>
</feature>
<proteinExistence type="predicted"/>
<sequence length="115" mass="12186">MVEIASLLSAYLAFALLHAARPDRVPFGVASRLRGKRAWRIAARALAAVSFALSVWLWRRTEAGPAAYLVPFAALLCAASLFVLLAPLWPRAAWGLALLSPPAVVALLLAGACHG</sequence>